<dbReference type="CTD" id="6752210"/>
<dbReference type="KEGG" id="tad:TRIADDRAFT_54487"/>
<dbReference type="OrthoDB" id="2162691at2759"/>
<gene>
    <name evidence="3" type="ORF">TRIADDRAFT_54487</name>
</gene>
<dbReference type="AlphaFoldDB" id="B3RS64"/>
<dbReference type="PANTHER" id="PTHR23319:SF4">
    <property type="entry name" value="GRAM DOMAIN CONTAINING 1B, ISOFORM E"/>
    <property type="match status" value="1"/>
</dbReference>
<dbReference type="EMBL" id="DS985243">
    <property type="protein sequence ID" value="EDV27001.1"/>
    <property type="molecule type" value="Genomic_DNA"/>
</dbReference>
<proteinExistence type="predicted"/>
<protein>
    <recommendedName>
        <fullName evidence="2">GRAM domain-containing protein</fullName>
    </recommendedName>
</protein>
<keyword evidence="4" id="KW-1185">Reference proteome</keyword>
<accession>B3RS64</accession>
<organism evidence="3 4">
    <name type="scientific">Trichoplax adhaerens</name>
    <name type="common">Trichoplax reptans</name>
    <dbReference type="NCBI Taxonomy" id="10228"/>
    <lineage>
        <taxon>Eukaryota</taxon>
        <taxon>Metazoa</taxon>
        <taxon>Placozoa</taxon>
        <taxon>Uniplacotomia</taxon>
        <taxon>Trichoplacea</taxon>
        <taxon>Trichoplacidae</taxon>
        <taxon>Trichoplax</taxon>
    </lineage>
</organism>
<dbReference type="GO" id="GO:0032934">
    <property type="term" value="F:sterol binding"/>
    <property type="evidence" value="ECO:0000318"/>
    <property type="project" value="GO_Central"/>
</dbReference>
<evidence type="ECO:0000313" key="3">
    <source>
        <dbReference type="EMBL" id="EDV27001.1"/>
    </source>
</evidence>
<name>B3RS64_TRIAD</name>
<dbReference type="STRING" id="10228.B3RS64"/>
<dbReference type="InParanoid" id="B3RS64"/>
<evidence type="ECO:0000313" key="4">
    <source>
        <dbReference type="Proteomes" id="UP000009022"/>
    </source>
</evidence>
<dbReference type="GO" id="GO:0140268">
    <property type="term" value="C:endoplasmic reticulum-plasma membrane contact site"/>
    <property type="evidence" value="ECO:0000318"/>
    <property type="project" value="GO_Central"/>
</dbReference>
<dbReference type="SMART" id="SM00568">
    <property type="entry name" value="GRAM"/>
    <property type="match status" value="1"/>
</dbReference>
<dbReference type="Pfam" id="PF02893">
    <property type="entry name" value="GRAM"/>
    <property type="match status" value="1"/>
</dbReference>
<dbReference type="PANTHER" id="PTHR23319">
    <property type="entry name" value="GRAM DOMAIN CONTAINING 1B, ISOFORM E"/>
    <property type="match status" value="1"/>
</dbReference>
<evidence type="ECO:0000256" key="1">
    <source>
        <dbReference type="SAM" id="MobiDB-lite"/>
    </source>
</evidence>
<dbReference type="HOGENOM" id="CLU_991529_0_0_1"/>
<dbReference type="Proteomes" id="UP000009022">
    <property type="component" value="Unassembled WGS sequence"/>
</dbReference>
<reference evidence="3 4" key="1">
    <citation type="journal article" date="2008" name="Nature">
        <title>The Trichoplax genome and the nature of placozoans.</title>
        <authorList>
            <person name="Srivastava M."/>
            <person name="Begovic E."/>
            <person name="Chapman J."/>
            <person name="Putnam N.H."/>
            <person name="Hellsten U."/>
            <person name="Kawashima T."/>
            <person name="Kuo A."/>
            <person name="Mitros T."/>
            <person name="Salamov A."/>
            <person name="Carpenter M.L."/>
            <person name="Signorovitch A.Y."/>
            <person name="Moreno M.A."/>
            <person name="Kamm K."/>
            <person name="Grimwood J."/>
            <person name="Schmutz J."/>
            <person name="Shapiro H."/>
            <person name="Grigoriev I.V."/>
            <person name="Buss L.W."/>
            <person name="Schierwater B."/>
            <person name="Dellaporta S.L."/>
            <person name="Rokhsar D.S."/>
        </authorList>
    </citation>
    <scope>NUCLEOTIDE SEQUENCE [LARGE SCALE GENOMIC DNA]</scope>
    <source>
        <strain evidence="3 4">Grell-BS-1999</strain>
    </source>
</reference>
<dbReference type="Gene3D" id="2.30.29.30">
    <property type="entry name" value="Pleckstrin-homology domain (PH domain)/Phosphotyrosine-binding domain (PTB)"/>
    <property type="match status" value="1"/>
</dbReference>
<dbReference type="GO" id="GO:0032366">
    <property type="term" value="P:intracellular sterol transport"/>
    <property type="evidence" value="ECO:0000318"/>
    <property type="project" value="GO_Central"/>
</dbReference>
<dbReference type="GO" id="GO:0120015">
    <property type="term" value="F:sterol transfer activity"/>
    <property type="evidence" value="ECO:0000318"/>
    <property type="project" value="GO_Central"/>
</dbReference>
<feature type="compositionally biased region" description="Polar residues" evidence="1">
    <location>
        <begin position="191"/>
        <end position="201"/>
    </location>
</feature>
<evidence type="ECO:0000259" key="2">
    <source>
        <dbReference type="SMART" id="SM00568"/>
    </source>
</evidence>
<sequence>MNRRRSRNSSVSDYDDWNNSLSVDGSSKNTNTVNKSNIDSLINTQLAIKKYRRKAQERVESDFHRTFKISWNNERVLDVFSCALKKDILLQGKLYLTQYRLCFYSSIFGYETTVTINYTDICEISKQKTALLFPNALLIRTQSEKYLFQSIISRESAYRILTEMIAARTSSLNMEDGDRSNDSHSSDKDVSYNQEASTPSDESLRVPINDRVYAEVPVSDGDETAFYHNPHFHDLSRSRITSRLEKSSRGIDLYTFIGLLDSQKTNKGRKSFQMSGVIIVL</sequence>
<feature type="domain" description="GRAM" evidence="2">
    <location>
        <begin position="61"/>
        <end position="128"/>
    </location>
</feature>
<feature type="region of interest" description="Disordered" evidence="1">
    <location>
        <begin position="172"/>
        <end position="204"/>
    </location>
</feature>
<dbReference type="InterPro" id="IPR004182">
    <property type="entry name" value="GRAM"/>
</dbReference>
<dbReference type="PhylomeDB" id="B3RS64"/>
<dbReference type="InterPro" id="IPR051482">
    <property type="entry name" value="Cholesterol_transport"/>
</dbReference>
<dbReference type="GO" id="GO:0005789">
    <property type="term" value="C:endoplasmic reticulum membrane"/>
    <property type="evidence" value="ECO:0000318"/>
    <property type="project" value="GO_Central"/>
</dbReference>
<dbReference type="RefSeq" id="XP_002110997.1">
    <property type="nucleotide sequence ID" value="XM_002110961.1"/>
</dbReference>
<dbReference type="CDD" id="cd13220">
    <property type="entry name" value="PH-GRAM_GRAMDC"/>
    <property type="match status" value="1"/>
</dbReference>
<dbReference type="FunCoup" id="B3RS64">
    <property type="interactions" value="72"/>
</dbReference>
<dbReference type="GO" id="GO:0005886">
    <property type="term" value="C:plasma membrane"/>
    <property type="evidence" value="ECO:0000318"/>
    <property type="project" value="GO_Central"/>
</dbReference>
<dbReference type="eggNOG" id="KOG1032">
    <property type="taxonomic scope" value="Eukaryota"/>
</dbReference>
<dbReference type="InterPro" id="IPR011993">
    <property type="entry name" value="PH-like_dom_sf"/>
</dbReference>
<feature type="compositionally biased region" description="Basic and acidic residues" evidence="1">
    <location>
        <begin position="176"/>
        <end position="190"/>
    </location>
</feature>
<dbReference type="GeneID" id="6752210"/>